<proteinExistence type="predicted"/>
<protein>
    <submittedName>
        <fullName evidence="1">Mitochondrial outer membrane protein porin 2</fullName>
    </submittedName>
</protein>
<organism evidence="1">
    <name type="scientific">Rhizophora mucronata</name>
    <name type="common">Asiatic mangrove</name>
    <dbReference type="NCBI Taxonomy" id="61149"/>
    <lineage>
        <taxon>Eukaryota</taxon>
        <taxon>Viridiplantae</taxon>
        <taxon>Streptophyta</taxon>
        <taxon>Embryophyta</taxon>
        <taxon>Tracheophyta</taxon>
        <taxon>Spermatophyta</taxon>
        <taxon>Magnoliopsida</taxon>
        <taxon>eudicotyledons</taxon>
        <taxon>Gunneridae</taxon>
        <taxon>Pentapetalae</taxon>
        <taxon>rosids</taxon>
        <taxon>fabids</taxon>
        <taxon>Malpighiales</taxon>
        <taxon>Rhizophoraceae</taxon>
        <taxon>Rhizophora</taxon>
    </lineage>
</organism>
<accession>A0A2P2K6G9</accession>
<evidence type="ECO:0000313" key="1">
    <source>
        <dbReference type="EMBL" id="MBX01306.1"/>
    </source>
</evidence>
<reference evidence="1" key="1">
    <citation type="submission" date="2018-02" db="EMBL/GenBank/DDBJ databases">
        <title>Rhizophora mucronata_Transcriptome.</title>
        <authorList>
            <person name="Meera S.P."/>
            <person name="Sreeshan A."/>
            <person name="Augustine A."/>
        </authorList>
    </citation>
    <scope>NUCLEOTIDE SEQUENCE</scope>
    <source>
        <tissue evidence="1">Leaf</tissue>
    </source>
</reference>
<name>A0A2P2K6G9_RHIMU</name>
<sequence>MSLKIANKTKVF</sequence>
<dbReference type="EMBL" id="GGEC01020822">
    <property type="protein sequence ID" value="MBX01306.1"/>
    <property type="molecule type" value="Transcribed_RNA"/>
</dbReference>